<protein>
    <recommendedName>
        <fullName evidence="7">tRNA (guanine-N(7)-)-methyltransferase</fullName>
        <ecNumber evidence="7">2.1.1.33</ecNumber>
    </recommendedName>
    <alternativeName>
        <fullName evidence="7">tRNA (guanine(46)-N(7))-methyltransferase</fullName>
    </alternativeName>
    <alternativeName>
        <fullName evidence="7">tRNA(m7G46)-methyltransferase</fullName>
    </alternativeName>
</protein>
<keyword evidence="5 7" id="KW-0949">S-adenosyl-L-methionine</keyword>
<dbReference type="GO" id="GO:0008176">
    <property type="term" value="F:tRNA (guanine(46)-N7)-methyltransferase activity"/>
    <property type="evidence" value="ECO:0007669"/>
    <property type="project" value="UniProtKB-UniRule"/>
</dbReference>
<dbReference type="PROSITE" id="PS51625">
    <property type="entry name" value="SAM_MT_TRMB"/>
    <property type="match status" value="1"/>
</dbReference>
<dbReference type="Gene3D" id="3.40.50.150">
    <property type="entry name" value="Vaccinia Virus protein VP39"/>
    <property type="match status" value="1"/>
</dbReference>
<gene>
    <name evidence="7" type="primary">trmB</name>
    <name evidence="8" type="ORF">C4617_00440</name>
</gene>
<dbReference type="PANTHER" id="PTHR23417:SF14">
    <property type="entry name" value="PENTACOTRIPEPTIDE-REPEAT REGION OF PRORP DOMAIN-CONTAINING PROTEIN"/>
    <property type="match status" value="1"/>
</dbReference>
<proteinExistence type="inferred from homology"/>
<evidence type="ECO:0000256" key="1">
    <source>
        <dbReference type="ARBA" id="ARBA00000142"/>
    </source>
</evidence>
<comment type="caution">
    <text evidence="7">Lacks conserved residue(s) required for the propagation of feature annotation.</text>
</comment>
<organism evidence="8 9">
    <name type="scientific">Candidatus Liberibacter europaeus</name>
    <dbReference type="NCBI Taxonomy" id="744859"/>
    <lineage>
        <taxon>Bacteria</taxon>
        <taxon>Pseudomonadati</taxon>
        <taxon>Pseudomonadota</taxon>
        <taxon>Alphaproteobacteria</taxon>
        <taxon>Hyphomicrobiales</taxon>
        <taxon>Rhizobiaceae</taxon>
        <taxon>Liberibacter</taxon>
    </lineage>
</organism>
<evidence type="ECO:0000256" key="5">
    <source>
        <dbReference type="ARBA" id="ARBA00022691"/>
    </source>
</evidence>
<keyword evidence="6 7" id="KW-0819">tRNA processing</keyword>
<feature type="binding site" evidence="7">
    <location>
        <position position="173"/>
    </location>
    <ligand>
        <name>substrate</name>
    </ligand>
</feature>
<feature type="binding site" evidence="7">
    <location>
        <position position="115"/>
    </location>
    <ligand>
        <name>S-adenosyl-L-methionine</name>
        <dbReference type="ChEBI" id="CHEBI:59789"/>
    </ligand>
</feature>
<dbReference type="HAMAP" id="MF_01057">
    <property type="entry name" value="tRNA_methyltr_TrmB"/>
    <property type="match status" value="1"/>
</dbReference>
<evidence type="ECO:0000256" key="7">
    <source>
        <dbReference type="HAMAP-Rule" id="MF_01057"/>
    </source>
</evidence>
<dbReference type="Proteomes" id="UP000240811">
    <property type="component" value="Unassembled WGS sequence"/>
</dbReference>
<evidence type="ECO:0000313" key="8">
    <source>
        <dbReference type="EMBL" id="PTL86926.1"/>
    </source>
</evidence>
<dbReference type="InterPro" id="IPR055361">
    <property type="entry name" value="tRNA_methyltr_TrmB_bact"/>
</dbReference>
<feature type="binding site" evidence="7">
    <location>
        <position position="137"/>
    </location>
    <ligand>
        <name>S-adenosyl-L-methionine</name>
        <dbReference type="ChEBI" id="CHEBI:59789"/>
    </ligand>
</feature>
<dbReference type="NCBIfam" id="TIGR00091">
    <property type="entry name" value="tRNA (guanosine(46)-N7)-methyltransferase TrmB"/>
    <property type="match status" value="1"/>
</dbReference>
<feature type="binding site" evidence="7">
    <location>
        <position position="88"/>
    </location>
    <ligand>
        <name>S-adenosyl-L-methionine</name>
        <dbReference type="ChEBI" id="CHEBI:59789"/>
    </ligand>
</feature>
<comment type="function">
    <text evidence="2 7">Catalyzes the formation of N(7)-methylguanine at position 46 (m7G46) in tRNA.</text>
</comment>
<sequence>MYKNDNYSPSELLYGRRCSRSLSESHVNLIKNHLPTWKIDIDFSPPAPLEKLFPIPVNEVRLEIGFGRGEHLIKRSSDSPNAGFIGVEPFINSMAQCIKNLEQLKLRNVLLYDKNVIHLLDWLPNDCIDVIYLLYPDPWIKKKHWKRRLISLKNLDRFARVLKKGGMFYFASDISHYVNWTLLYCCNHSSFQWIAEDSSDWMKSFSGWITTYYEEKAKYAGRNTAYLSFKRV</sequence>
<keyword evidence="4 7" id="KW-0808">Transferase</keyword>
<evidence type="ECO:0000256" key="2">
    <source>
        <dbReference type="ARBA" id="ARBA00003015"/>
    </source>
</evidence>
<feature type="binding site" evidence="7">
    <location>
        <position position="63"/>
    </location>
    <ligand>
        <name>S-adenosyl-L-methionine</name>
        <dbReference type="ChEBI" id="CHEBI:59789"/>
    </ligand>
</feature>
<evidence type="ECO:0000256" key="6">
    <source>
        <dbReference type="ARBA" id="ARBA00022694"/>
    </source>
</evidence>
<dbReference type="InterPro" id="IPR029063">
    <property type="entry name" value="SAM-dependent_MTases_sf"/>
</dbReference>
<dbReference type="SUPFAM" id="SSF53335">
    <property type="entry name" value="S-adenosyl-L-methionine-dependent methyltransferases"/>
    <property type="match status" value="1"/>
</dbReference>
<dbReference type="EMBL" id="PSQJ01000001">
    <property type="protein sequence ID" value="PTL86926.1"/>
    <property type="molecule type" value="Genomic_DNA"/>
</dbReference>
<dbReference type="PANTHER" id="PTHR23417">
    <property type="entry name" value="3-DEOXY-D-MANNO-OCTULOSONIC-ACID TRANSFERASE/TRNA GUANINE-N 7 - -METHYLTRANSFERASE"/>
    <property type="match status" value="1"/>
</dbReference>
<evidence type="ECO:0000256" key="3">
    <source>
        <dbReference type="ARBA" id="ARBA00022603"/>
    </source>
</evidence>
<reference evidence="9" key="1">
    <citation type="submission" date="2018-02" db="EMBL/GenBank/DDBJ databases">
        <title>Genome sequence of Candidatus Liberibacter europaeus.</title>
        <authorList>
            <person name="Frampton R.A."/>
            <person name="Thompson S.M."/>
            <person name="David C."/>
            <person name="Addison S.M."/>
            <person name="Smith G.R."/>
        </authorList>
    </citation>
    <scope>NUCLEOTIDE SEQUENCE [LARGE SCALE GENOMIC DNA]</scope>
</reference>
<dbReference type="InterPro" id="IPR003358">
    <property type="entry name" value="tRNA_(Gua-N-7)_MeTrfase_Trmb"/>
</dbReference>
<dbReference type="UniPathway" id="UPA00989"/>
<feature type="binding site" evidence="7">
    <location>
        <begin position="211"/>
        <end position="214"/>
    </location>
    <ligand>
        <name>substrate</name>
    </ligand>
</feature>
<dbReference type="EC" id="2.1.1.33" evidence="7"/>
<comment type="pathway">
    <text evidence="7">tRNA modification; N(7)-methylguanine-tRNA biosynthesis.</text>
</comment>
<accession>A0A2T4VYT1</accession>
<evidence type="ECO:0000313" key="9">
    <source>
        <dbReference type="Proteomes" id="UP000240811"/>
    </source>
</evidence>
<evidence type="ECO:0000256" key="4">
    <source>
        <dbReference type="ARBA" id="ARBA00022679"/>
    </source>
</evidence>
<comment type="similarity">
    <text evidence="7">Belongs to the class I-like SAM-binding methyltransferase superfamily. TrmB family.</text>
</comment>
<dbReference type="AlphaFoldDB" id="A0A2T4VYT1"/>
<dbReference type="GO" id="GO:0043527">
    <property type="term" value="C:tRNA methyltransferase complex"/>
    <property type="evidence" value="ECO:0007669"/>
    <property type="project" value="TreeGrafter"/>
</dbReference>
<comment type="caution">
    <text evidence="8">The sequence shown here is derived from an EMBL/GenBank/DDBJ whole genome shotgun (WGS) entry which is preliminary data.</text>
</comment>
<feature type="binding site" evidence="7">
    <location>
        <position position="141"/>
    </location>
    <ligand>
        <name>substrate</name>
    </ligand>
</feature>
<name>A0A2T4VYT1_9HYPH</name>
<dbReference type="Pfam" id="PF02390">
    <property type="entry name" value="Methyltransf_4"/>
    <property type="match status" value="1"/>
</dbReference>
<comment type="catalytic activity">
    <reaction evidence="1 7">
        <text>guanosine(46) in tRNA + S-adenosyl-L-methionine = N(7)-methylguanosine(46) in tRNA + S-adenosyl-L-homocysteine</text>
        <dbReference type="Rhea" id="RHEA:42708"/>
        <dbReference type="Rhea" id="RHEA-COMP:10188"/>
        <dbReference type="Rhea" id="RHEA-COMP:10189"/>
        <dbReference type="ChEBI" id="CHEBI:57856"/>
        <dbReference type="ChEBI" id="CHEBI:59789"/>
        <dbReference type="ChEBI" id="CHEBI:74269"/>
        <dbReference type="ChEBI" id="CHEBI:74480"/>
        <dbReference type="EC" id="2.1.1.33"/>
    </reaction>
</comment>
<keyword evidence="3 7" id="KW-0489">Methyltransferase</keyword>